<accession>A0A2T0TNA7</accession>
<dbReference type="PROSITE" id="PS50110">
    <property type="entry name" value="RESPONSE_REGULATORY"/>
    <property type="match status" value="1"/>
</dbReference>
<sequence length="143" mass="16746">MYPQTDPRVILYIDSDEDDHFLFGSLLKTIAPDYTLQSFMRAEDALTYLQQTEQPPFLILCEVLLPGMTGLELRRTIYADEQLRKRSIPFVFVSDPVIQSVIEEAFELTVQGFFEKSHNRQQQLQDLTLILNYWQTSFHPNKV</sequence>
<gene>
    <name evidence="3" type="ORF">CLV58_101221</name>
</gene>
<dbReference type="SUPFAM" id="SSF52172">
    <property type="entry name" value="CheY-like"/>
    <property type="match status" value="1"/>
</dbReference>
<evidence type="ECO:0000313" key="4">
    <source>
        <dbReference type="Proteomes" id="UP000238375"/>
    </source>
</evidence>
<reference evidence="3 4" key="1">
    <citation type="submission" date="2018-03" db="EMBL/GenBank/DDBJ databases">
        <title>Genomic Encyclopedia of Archaeal and Bacterial Type Strains, Phase II (KMG-II): from individual species to whole genera.</title>
        <authorList>
            <person name="Goeker M."/>
        </authorList>
    </citation>
    <scope>NUCLEOTIDE SEQUENCE [LARGE SCALE GENOMIC DNA]</scope>
    <source>
        <strain evidence="3 4">DSM 28354</strain>
    </source>
</reference>
<organism evidence="3 4">
    <name type="scientific">Spirosoma oryzae</name>
    <dbReference type="NCBI Taxonomy" id="1469603"/>
    <lineage>
        <taxon>Bacteria</taxon>
        <taxon>Pseudomonadati</taxon>
        <taxon>Bacteroidota</taxon>
        <taxon>Cytophagia</taxon>
        <taxon>Cytophagales</taxon>
        <taxon>Cytophagaceae</taxon>
        <taxon>Spirosoma</taxon>
    </lineage>
</organism>
<dbReference type="CDD" id="cd00156">
    <property type="entry name" value="REC"/>
    <property type="match status" value="1"/>
</dbReference>
<keyword evidence="4" id="KW-1185">Reference proteome</keyword>
<dbReference type="EMBL" id="PVTE01000001">
    <property type="protein sequence ID" value="PRY47155.1"/>
    <property type="molecule type" value="Genomic_DNA"/>
</dbReference>
<name>A0A2T0TNA7_9BACT</name>
<proteinExistence type="predicted"/>
<dbReference type="OrthoDB" id="958614at2"/>
<comment type="caution">
    <text evidence="1">Lacks conserved residue(s) required for the propagation of feature annotation.</text>
</comment>
<dbReference type="AlphaFoldDB" id="A0A2T0TNA7"/>
<dbReference type="GO" id="GO:0000160">
    <property type="term" value="P:phosphorelay signal transduction system"/>
    <property type="evidence" value="ECO:0007669"/>
    <property type="project" value="InterPro"/>
</dbReference>
<dbReference type="Pfam" id="PF00072">
    <property type="entry name" value="Response_reg"/>
    <property type="match status" value="1"/>
</dbReference>
<comment type="caution">
    <text evidence="3">The sequence shown here is derived from an EMBL/GenBank/DDBJ whole genome shotgun (WGS) entry which is preliminary data.</text>
</comment>
<evidence type="ECO:0000259" key="2">
    <source>
        <dbReference type="PROSITE" id="PS50110"/>
    </source>
</evidence>
<dbReference type="InterPro" id="IPR011006">
    <property type="entry name" value="CheY-like_superfamily"/>
</dbReference>
<dbReference type="RefSeq" id="WP_106135907.1">
    <property type="nucleotide sequence ID" value="NZ_PVTE01000001.1"/>
</dbReference>
<evidence type="ECO:0000256" key="1">
    <source>
        <dbReference type="PROSITE-ProRule" id="PRU00169"/>
    </source>
</evidence>
<evidence type="ECO:0000313" key="3">
    <source>
        <dbReference type="EMBL" id="PRY47155.1"/>
    </source>
</evidence>
<dbReference type="InterPro" id="IPR001789">
    <property type="entry name" value="Sig_transdc_resp-reg_receiver"/>
</dbReference>
<dbReference type="Proteomes" id="UP000238375">
    <property type="component" value="Unassembled WGS sequence"/>
</dbReference>
<protein>
    <submittedName>
        <fullName evidence="3">CheY-like chemotaxis protein</fullName>
    </submittedName>
</protein>
<dbReference type="Gene3D" id="3.40.50.2300">
    <property type="match status" value="1"/>
</dbReference>
<feature type="domain" description="Response regulatory" evidence="2">
    <location>
        <begin position="9"/>
        <end position="131"/>
    </location>
</feature>